<dbReference type="EMBL" id="JAGIOL010000001">
    <property type="protein sequence ID" value="MBP2437278.1"/>
    <property type="molecule type" value="Genomic_DNA"/>
</dbReference>
<dbReference type="Gene3D" id="3.40.50.10420">
    <property type="entry name" value="NagB/RpiA/CoA transferase-like"/>
    <property type="match status" value="1"/>
</dbReference>
<accession>A0ABS4ZJ07</accession>
<dbReference type="Pfam" id="PF01812">
    <property type="entry name" value="5-FTHF_cyc-lig"/>
    <property type="match status" value="1"/>
</dbReference>
<comment type="similarity">
    <text evidence="1 4">Belongs to the 5-formyltetrahydrofolate cyclo-ligase family.</text>
</comment>
<dbReference type="RefSeq" id="WP_165134382.1">
    <property type="nucleotide sequence ID" value="NZ_CP049253.1"/>
</dbReference>
<dbReference type="GO" id="GO:0030272">
    <property type="term" value="F:5-formyltetrahydrofolate cyclo-ligase activity"/>
    <property type="evidence" value="ECO:0007669"/>
    <property type="project" value="UniProtKB-EC"/>
</dbReference>
<dbReference type="InterPro" id="IPR037171">
    <property type="entry name" value="NagB/RpiA_transferase-like"/>
</dbReference>
<comment type="cofactor">
    <cofactor evidence="4">
        <name>Mg(2+)</name>
        <dbReference type="ChEBI" id="CHEBI:18420"/>
    </cofactor>
</comment>
<keyword evidence="6" id="KW-1185">Reference proteome</keyword>
<evidence type="ECO:0000313" key="5">
    <source>
        <dbReference type="EMBL" id="MBP2437278.1"/>
    </source>
</evidence>
<keyword evidence="4" id="KW-0460">Magnesium</keyword>
<evidence type="ECO:0000313" key="6">
    <source>
        <dbReference type="Proteomes" id="UP001519362"/>
    </source>
</evidence>
<sequence length="190" mass="20368">MSVDDDKRALRRRVRAERAAVPTSARERADEQIAINAADLVTRTGAQTIACYLPAPTEPPTHGVLTWAAEHGIRVLLPVSLDDGILDWAEPGEERASSLGVPEPTGARLGRDAIASADLLFIPAAAIARDGTRLGWGRGYYDRALAQLAPGIPVYAVIYDAEVVDSVPHDTHDMPVTGIVTPTRILSFGR</sequence>
<organism evidence="5 6">
    <name type="scientific">Microbacterium amylolyticum</name>
    <dbReference type="NCBI Taxonomy" id="936337"/>
    <lineage>
        <taxon>Bacteria</taxon>
        <taxon>Bacillati</taxon>
        <taxon>Actinomycetota</taxon>
        <taxon>Actinomycetes</taxon>
        <taxon>Micrococcales</taxon>
        <taxon>Microbacteriaceae</taxon>
        <taxon>Microbacterium</taxon>
    </lineage>
</organism>
<dbReference type="PANTHER" id="PTHR23407:SF1">
    <property type="entry name" value="5-FORMYLTETRAHYDROFOLATE CYCLO-LIGASE"/>
    <property type="match status" value="1"/>
</dbReference>
<dbReference type="PIRSF" id="PIRSF006806">
    <property type="entry name" value="FTHF_cligase"/>
    <property type="match status" value="1"/>
</dbReference>
<protein>
    <recommendedName>
        <fullName evidence="4">5-formyltetrahydrofolate cyclo-ligase</fullName>
        <ecNumber evidence="4">6.3.3.2</ecNumber>
    </recommendedName>
</protein>
<dbReference type="SUPFAM" id="SSF100950">
    <property type="entry name" value="NagB/RpiA/CoA transferase-like"/>
    <property type="match status" value="1"/>
</dbReference>
<dbReference type="EC" id="6.3.3.2" evidence="4"/>
<keyword evidence="5" id="KW-0436">Ligase</keyword>
<evidence type="ECO:0000256" key="1">
    <source>
        <dbReference type="ARBA" id="ARBA00010638"/>
    </source>
</evidence>
<dbReference type="InterPro" id="IPR002698">
    <property type="entry name" value="FTHF_cligase"/>
</dbReference>
<comment type="caution">
    <text evidence="5">The sequence shown here is derived from an EMBL/GenBank/DDBJ whole genome shotgun (WGS) entry which is preliminary data.</text>
</comment>
<proteinExistence type="inferred from homology"/>
<keyword evidence="2 4" id="KW-0547">Nucleotide-binding</keyword>
<evidence type="ECO:0000256" key="2">
    <source>
        <dbReference type="ARBA" id="ARBA00022741"/>
    </source>
</evidence>
<dbReference type="NCBIfam" id="TIGR02727">
    <property type="entry name" value="MTHFS_bact"/>
    <property type="match status" value="1"/>
</dbReference>
<evidence type="ECO:0000256" key="3">
    <source>
        <dbReference type="ARBA" id="ARBA00022840"/>
    </source>
</evidence>
<dbReference type="InterPro" id="IPR024185">
    <property type="entry name" value="FTHF_cligase-like_sf"/>
</dbReference>
<comment type="catalytic activity">
    <reaction evidence="4">
        <text>(6S)-5-formyl-5,6,7,8-tetrahydrofolate + ATP = (6R)-5,10-methenyltetrahydrofolate + ADP + phosphate</text>
        <dbReference type="Rhea" id="RHEA:10488"/>
        <dbReference type="ChEBI" id="CHEBI:30616"/>
        <dbReference type="ChEBI" id="CHEBI:43474"/>
        <dbReference type="ChEBI" id="CHEBI:57455"/>
        <dbReference type="ChEBI" id="CHEBI:57457"/>
        <dbReference type="ChEBI" id="CHEBI:456216"/>
        <dbReference type="EC" id="6.3.3.2"/>
    </reaction>
</comment>
<dbReference type="PANTHER" id="PTHR23407">
    <property type="entry name" value="ATPASE INHIBITOR/5-FORMYLTETRAHYDROFOLATE CYCLO-LIGASE"/>
    <property type="match status" value="1"/>
</dbReference>
<keyword evidence="3 4" id="KW-0067">ATP-binding</keyword>
<keyword evidence="4" id="KW-0479">Metal-binding</keyword>
<name>A0ABS4ZJ07_9MICO</name>
<gene>
    <name evidence="5" type="ORF">JOF34_001864</name>
</gene>
<evidence type="ECO:0000256" key="4">
    <source>
        <dbReference type="RuleBase" id="RU361279"/>
    </source>
</evidence>
<dbReference type="Proteomes" id="UP001519362">
    <property type="component" value="Unassembled WGS sequence"/>
</dbReference>
<reference evidence="5 6" key="1">
    <citation type="submission" date="2021-03" db="EMBL/GenBank/DDBJ databases">
        <title>Sequencing the genomes of 1000 actinobacteria strains.</title>
        <authorList>
            <person name="Klenk H.-P."/>
        </authorList>
    </citation>
    <scope>NUCLEOTIDE SEQUENCE [LARGE SCALE GENOMIC DNA]</scope>
    <source>
        <strain evidence="5 6">DSM 24221</strain>
    </source>
</reference>